<accession>A0ABQ3M1V1</accession>
<dbReference type="EMBL" id="BNAR01000001">
    <property type="protein sequence ID" value="GHH31215.1"/>
    <property type="molecule type" value="Genomic_DNA"/>
</dbReference>
<organism evidence="2 3">
    <name type="scientific">Lentzea cavernae</name>
    <dbReference type="NCBI Taxonomy" id="2020703"/>
    <lineage>
        <taxon>Bacteria</taxon>
        <taxon>Bacillati</taxon>
        <taxon>Actinomycetota</taxon>
        <taxon>Actinomycetes</taxon>
        <taxon>Pseudonocardiales</taxon>
        <taxon>Pseudonocardiaceae</taxon>
        <taxon>Lentzea</taxon>
    </lineage>
</organism>
<dbReference type="PIRSF" id="PIRSF008757">
    <property type="entry name" value="UCP008757"/>
    <property type="match status" value="1"/>
</dbReference>
<dbReference type="NCBIfam" id="NF002696">
    <property type="entry name" value="PRK02487.1-5"/>
    <property type="match status" value="1"/>
</dbReference>
<dbReference type="PANTHER" id="PTHR28255:SF1">
    <property type="entry name" value="UPF0303 PROTEIN YBR137W"/>
    <property type="match status" value="1"/>
</dbReference>
<dbReference type="Pfam" id="PF03928">
    <property type="entry name" value="HbpS-like"/>
    <property type="match status" value="1"/>
</dbReference>
<dbReference type="Proteomes" id="UP000605568">
    <property type="component" value="Unassembled WGS sequence"/>
</dbReference>
<protein>
    <recommendedName>
        <fullName evidence="1">UPF0303 protein GCM10017774_10350</fullName>
    </recommendedName>
</protein>
<dbReference type="InterPro" id="IPR005624">
    <property type="entry name" value="PduO/GlcC-like"/>
</dbReference>
<dbReference type="RefSeq" id="WP_191296235.1">
    <property type="nucleotide sequence ID" value="NZ_BNAR01000001.1"/>
</dbReference>
<evidence type="ECO:0000313" key="3">
    <source>
        <dbReference type="Proteomes" id="UP000605568"/>
    </source>
</evidence>
<dbReference type="InterPro" id="IPR038084">
    <property type="entry name" value="PduO/GlcC-like_sf"/>
</dbReference>
<evidence type="ECO:0000256" key="1">
    <source>
        <dbReference type="HAMAP-Rule" id="MF_00761"/>
    </source>
</evidence>
<reference evidence="3" key="1">
    <citation type="journal article" date="2019" name="Int. J. Syst. Evol. Microbiol.">
        <title>The Global Catalogue of Microorganisms (GCM) 10K type strain sequencing project: providing services to taxonomists for standard genome sequencing and annotation.</title>
        <authorList>
            <consortium name="The Broad Institute Genomics Platform"/>
            <consortium name="The Broad Institute Genome Sequencing Center for Infectious Disease"/>
            <person name="Wu L."/>
            <person name="Ma J."/>
        </authorList>
    </citation>
    <scope>NUCLEOTIDE SEQUENCE [LARGE SCALE GENOMIC DNA]</scope>
    <source>
        <strain evidence="3">CGMCC 4.7367</strain>
    </source>
</reference>
<dbReference type="HAMAP" id="MF_00761">
    <property type="entry name" value="UPF0303"/>
    <property type="match status" value="1"/>
</dbReference>
<comment type="similarity">
    <text evidence="1">Belongs to the UPF0303 family.</text>
</comment>
<gene>
    <name evidence="2" type="ORF">GCM10017774_10350</name>
</gene>
<evidence type="ECO:0000313" key="2">
    <source>
        <dbReference type="EMBL" id="GHH31215.1"/>
    </source>
</evidence>
<comment type="caution">
    <text evidence="2">The sequence shown here is derived from an EMBL/GenBank/DDBJ whole genome shotgun (WGS) entry which is preliminary data.</text>
</comment>
<keyword evidence="3" id="KW-1185">Reference proteome</keyword>
<dbReference type="InterPro" id="IPR010371">
    <property type="entry name" value="YBR137W-like"/>
</dbReference>
<dbReference type="PANTHER" id="PTHR28255">
    <property type="match status" value="1"/>
</dbReference>
<dbReference type="SUPFAM" id="SSF143744">
    <property type="entry name" value="GlcG-like"/>
    <property type="match status" value="1"/>
</dbReference>
<proteinExistence type="inferred from homology"/>
<dbReference type="Gene3D" id="3.30.450.150">
    <property type="entry name" value="Haem-degrading domain"/>
    <property type="match status" value="1"/>
</dbReference>
<sequence length="157" mass="17172">MSPTTEELLTQERQLQFSRFGNDVAIDLGLHLLDAAREQGLPIAISVTRNGHRLFHASLPGTAPNNDRWLERKARVVDLFGHSSFYVGTEFREKGTTFEAESRLDPDLYAAHGGVFPVIVRGTGPVGTVGVSGLPQAEDHAFVVTALESFLNSREAQ</sequence>
<name>A0ABQ3M1V1_9PSEU</name>